<feature type="compositionally biased region" description="Polar residues" evidence="8">
    <location>
        <begin position="305"/>
        <end position="329"/>
    </location>
</feature>
<comment type="subcellular location">
    <subcellularLocation>
        <location evidence="1 6 7">Nucleus</location>
    </subcellularLocation>
</comment>
<proteinExistence type="inferred from homology"/>
<evidence type="ECO:0000256" key="4">
    <source>
        <dbReference type="ARBA" id="ARBA00023155"/>
    </source>
</evidence>
<keyword evidence="3 6" id="KW-0238">DNA-binding</keyword>
<dbReference type="InterPro" id="IPR017970">
    <property type="entry name" value="Homeobox_CS"/>
</dbReference>
<evidence type="ECO:0000256" key="5">
    <source>
        <dbReference type="ARBA" id="ARBA00023242"/>
    </source>
</evidence>
<feature type="region of interest" description="Disordered" evidence="8">
    <location>
        <begin position="68"/>
        <end position="105"/>
    </location>
</feature>
<evidence type="ECO:0000313" key="11">
    <source>
        <dbReference type="Proteomes" id="UP000092443"/>
    </source>
</evidence>
<evidence type="ECO:0000256" key="1">
    <source>
        <dbReference type="ARBA" id="ARBA00004123"/>
    </source>
</evidence>
<dbReference type="GeneID" id="119636584"/>
<dbReference type="Pfam" id="PF00046">
    <property type="entry name" value="Homeodomain"/>
    <property type="match status" value="1"/>
</dbReference>
<feature type="compositionally biased region" description="Low complexity" evidence="8">
    <location>
        <begin position="365"/>
        <end position="382"/>
    </location>
</feature>
<dbReference type="PROSITE" id="PS00027">
    <property type="entry name" value="HOMEOBOX_1"/>
    <property type="match status" value="1"/>
</dbReference>
<dbReference type="InterPro" id="IPR051895">
    <property type="entry name" value="OTP_Homeobox"/>
</dbReference>
<keyword evidence="5 6" id="KW-0539">Nucleus</keyword>
<accession>A0A9C5Z535</accession>
<reference evidence="12" key="1">
    <citation type="submission" date="2025-08" db="UniProtKB">
        <authorList>
            <consortium name="RefSeq"/>
        </authorList>
    </citation>
    <scope>IDENTIFICATION</scope>
    <source>
        <tissue evidence="12">Whole body pupa</tissue>
    </source>
</reference>
<keyword evidence="4 6" id="KW-0371">Homeobox</keyword>
<comment type="similarity">
    <text evidence="2">Belongs to the paired homeobox family. Bicoid subfamily.</text>
</comment>
<evidence type="ECO:0000313" key="12">
    <source>
        <dbReference type="RefSeq" id="XP_037887952.1"/>
    </source>
</evidence>
<evidence type="ECO:0000256" key="8">
    <source>
        <dbReference type="SAM" id="MobiDB-lite"/>
    </source>
</evidence>
<evidence type="ECO:0000259" key="9">
    <source>
        <dbReference type="PROSITE" id="PS50071"/>
    </source>
</evidence>
<dbReference type="GO" id="GO:0030182">
    <property type="term" value="P:neuron differentiation"/>
    <property type="evidence" value="ECO:0007669"/>
    <property type="project" value="TreeGrafter"/>
</dbReference>
<gene>
    <name evidence="12" type="primary">LOC119636584</name>
</gene>
<dbReference type="PANTHER" id="PTHR46770">
    <property type="entry name" value="HOMEOBOX PROTEIN ORTHOPEDIA"/>
    <property type="match status" value="1"/>
</dbReference>
<dbReference type="FunFam" id="1.10.10.60:FF:000400">
    <property type="entry name" value="Orthopedia, isoform H"/>
    <property type="match status" value="1"/>
</dbReference>
<dbReference type="InterPro" id="IPR009057">
    <property type="entry name" value="Homeodomain-like_sf"/>
</dbReference>
<feature type="compositionally biased region" description="Low complexity" evidence="8">
    <location>
        <begin position="83"/>
        <end position="102"/>
    </location>
</feature>
<feature type="compositionally biased region" description="Gly residues" evidence="8">
    <location>
        <begin position="73"/>
        <end position="82"/>
    </location>
</feature>
<feature type="domain" description="OAR" evidence="10">
    <location>
        <begin position="428"/>
        <end position="441"/>
    </location>
</feature>
<keyword evidence="11" id="KW-1185">Reference proteome</keyword>
<dbReference type="GO" id="GO:0003677">
    <property type="term" value="F:DNA binding"/>
    <property type="evidence" value="ECO:0007669"/>
    <property type="project" value="UniProtKB-UniRule"/>
</dbReference>
<dbReference type="PROSITE" id="PS50803">
    <property type="entry name" value="OAR"/>
    <property type="match status" value="1"/>
</dbReference>
<dbReference type="GO" id="GO:0005634">
    <property type="term" value="C:nucleus"/>
    <property type="evidence" value="ECO:0007669"/>
    <property type="project" value="UniProtKB-SubCell"/>
</dbReference>
<dbReference type="InterPro" id="IPR000047">
    <property type="entry name" value="HTH_motif"/>
</dbReference>
<dbReference type="SMART" id="SM00389">
    <property type="entry name" value="HOX"/>
    <property type="match status" value="1"/>
</dbReference>
<evidence type="ECO:0000259" key="10">
    <source>
        <dbReference type="PROSITE" id="PS50803"/>
    </source>
</evidence>
<feature type="domain" description="Homeobox" evidence="9">
    <location>
        <begin position="120"/>
        <end position="180"/>
    </location>
</feature>
<dbReference type="PANTHER" id="PTHR46770:SF1">
    <property type="entry name" value="HOMEOBOX PROTEIN ORTHOPEDIA"/>
    <property type="match status" value="1"/>
</dbReference>
<dbReference type="InterPro" id="IPR003654">
    <property type="entry name" value="OAR_dom"/>
</dbReference>
<dbReference type="SUPFAM" id="SSF46689">
    <property type="entry name" value="Homeodomain-like"/>
    <property type="match status" value="1"/>
</dbReference>
<dbReference type="Proteomes" id="UP000092443">
    <property type="component" value="Unplaced"/>
</dbReference>
<evidence type="ECO:0000256" key="6">
    <source>
        <dbReference type="PROSITE-ProRule" id="PRU00108"/>
    </source>
</evidence>
<dbReference type="RefSeq" id="XP_037887952.1">
    <property type="nucleotide sequence ID" value="XM_038032024.1"/>
</dbReference>
<feature type="DNA-binding region" description="Homeobox" evidence="6">
    <location>
        <begin position="122"/>
        <end position="181"/>
    </location>
</feature>
<dbReference type="InterPro" id="IPR001356">
    <property type="entry name" value="HD"/>
</dbReference>
<evidence type="ECO:0000256" key="7">
    <source>
        <dbReference type="RuleBase" id="RU000682"/>
    </source>
</evidence>
<feature type="region of interest" description="Disordered" evidence="8">
    <location>
        <begin position="305"/>
        <end position="396"/>
    </location>
</feature>
<dbReference type="PROSITE" id="PS50071">
    <property type="entry name" value="HOMEOBOX_2"/>
    <property type="match status" value="1"/>
</dbReference>
<dbReference type="AlphaFoldDB" id="A0A9C5Z535"/>
<sequence length="467" mass="50599">MLNNLGANVLGPKDCDIPKAALSALHAGVNSFGQLTSVANHPTAEISLNGSGARLHVSANLCETTNPINNNNNGGGGGGGGNHNNQNNNNNNNNVSHNSNNNMQQQDQGFYSLQNCDKNTKQKRHRTRFTPAQLNELERCFSKTHYPDIFMREEIAMRIGLTESRVQVWFQNRRAKWKKRKKTTNVFRTPGALLPSHGLPPFGANITNIAMGESLCGTGMFGGDRWSVGVNPMTAGFGQLNQSSTLSSSLNSGLNSGINLGSAMGAGSYQHYGLNALGDSMMYQHSVGGGGVGCVGNGSPTATTPPNINSCSSVTPPLSNQPNTSQNEMNGEMSAQPHHQQQPPPPQNNPQQQQSHQHETKYHHQTQQQQQQQQQQTSQQQQHHTDTSTDGNINNQVSAGHQQLLPHCHQSMQSPTDGSNEDDVWRGHSIAALRRRASELNATASIPSYLHHAAAAHNSYEHHNSVY</sequence>
<dbReference type="GO" id="GO:0000981">
    <property type="term" value="F:DNA-binding transcription factor activity, RNA polymerase II-specific"/>
    <property type="evidence" value="ECO:0007669"/>
    <property type="project" value="InterPro"/>
</dbReference>
<evidence type="ECO:0000256" key="2">
    <source>
        <dbReference type="ARBA" id="ARBA00006503"/>
    </source>
</evidence>
<organism evidence="11 12">
    <name type="scientific">Glossina fuscipes</name>
    <dbReference type="NCBI Taxonomy" id="7396"/>
    <lineage>
        <taxon>Eukaryota</taxon>
        <taxon>Metazoa</taxon>
        <taxon>Ecdysozoa</taxon>
        <taxon>Arthropoda</taxon>
        <taxon>Hexapoda</taxon>
        <taxon>Insecta</taxon>
        <taxon>Pterygota</taxon>
        <taxon>Neoptera</taxon>
        <taxon>Endopterygota</taxon>
        <taxon>Diptera</taxon>
        <taxon>Brachycera</taxon>
        <taxon>Muscomorpha</taxon>
        <taxon>Hippoboscoidea</taxon>
        <taxon>Glossinidae</taxon>
        <taxon>Glossina</taxon>
    </lineage>
</organism>
<dbReference type="PRINTS" id="PR00031">
    <property type="entry name" value="HTHREPRESSR"/>
</dbReference>
<dbReference type="Gene3D" id="1.10.10.60">
    <property type="entry name" value="Homeodomain-like"/>
    <property type="match status" value="1"/>
</dbReference>
<evidence type="ECO:0000256" key="3">
    <source>
        <dbReference type="ARBA" id="ARBA00023125"/>
    </source>
</evidence>
<dbReference type="CDD" id="cd00086">
    <property type="entry name" value="homeodomain"/>
    <property type="match status" value="1"/>
</dbReference>
<name>A0A9C5Z535_9MUSC</name>
<protein>
    <submittedName>
        <fullName evidence="12">Homeobox protein orthopedia isoform X3</fullName>
    </submittedName>
</protein>